<dbReference type="Gene3D" id="3.40.50.10610">
    <property type="entry name" value="ABC-type transport auxiliary lipoprotein component"/>
    <property type="match status" value="1"/>
</dbReference>
<evidence type="ECO:0000256" key="2">
    <source>
        <dbReference type="ARBA" id="ARBA00022729"/>
    </source>
</evidence>
<name>A0A3B7MP50_9CYAN</name>
<dbReference type="Proteomes" id="UP000261812">
    <property type="component" value="Chromosome"/>
</dbReference>
<sequence>MGFGLLSALPFVVLPQATAETIQIAQIQPQTKKRIAVLDFEFASTGLTGLGLYGEVGPAKGVSDLLTNRLAQTGRFTLVERSRINQILAEQNLGASGRIDPSTAAQIGRLLGADAVIIGSITQFNLERSGSDVNVGFFGISVDNRRQKANVQLTARIVNTTTGEILAATEGRGSAEKKTGGASVLGTGASSFGEAADPLLSAAAEQAVNELVEGIVRLEPTLAALAPVLPNVVAVVADVSAGRVILNKGSRDGLRPGMFFSIERVLKEIKDPTTGRTLRLDTQPIGRIQITEVDDVSAVGRVLSGQGLKVGDRAKPVSN</sequence>
<protein>
    <submittedName>
        <fullName evidence="6">Penicillin-binding protein activator LpoB</fullName>
    </submittedName>
</protein>
<gene>
    <name evidence="6" type="ORF">D3A95_11250</name>
</gene>
<accession>A0A3B7MP50</accession>
<organism evidence="6 7">
    <name type="scientific">Thermosynechococcus sichuanensis E542</name>
    <dbReference type="NCBI Taxonomy" id="2016101"/>
    <lineage>
        <taxon>Bacteria</taxon>
        <taxon>Bacillati</taxon>
        <taxon>Cyanobacteriota</taxon>
        <taxon>Cyanophyceae</taxon>
        <taxon>Acaryochloridales</taxon>
        <taxon>Thermosynechococcaceae</taxon>
        <taxon>Thermosynechococcus</taxon>
        <taxon>Thermosynechococcus sichuanensis</taxon>
    </lineage>
</organism>
<keyword evidence="2" id="KW-0732">Signal</keyword>
<reference evidence="7" key="1">
    <citation type="submission" date="2018-09" db="EMBL/GenBank/DDBJ databases">
        <title>Complete genome sequence of thermophilic cyanobacteria strain Thermosynechococcus elongatus PKUAC-SCTE542.</title>
        <authorList>
            <person name="Liang Y."/>
            <person name="Tang J."/>
            <person name="Daroch M."/>
        </authorList>
    </citation>
    <scope>NUCLEOTIDE SEQUENCE [LARGE SCALE GENOMIC DNA]</scope>
    <source>
        <strain evidence="7">E542</strain>
    </source>
</reference>
<keyword evidence="7" id="KW-1185">Reference proteome</keyword>
<evidence type="ECO:0000256" key="3">
    <source>
        <dbReference type="ARBA" id="ARBA00023136"/>
    </source>
</evidence>
<dbReference type="Pfam" id="PF03783">
    <property type="entry name" value="CsgG"/>
    <property type="match status" value="1"/>
</dbReference>
<dbReference type="AlphaFoldDB" id="A0A3B7MP50"/>
<keyword evidence="4" id="KW-0564">Palmitate</keyword>
<dbReference type="KEGG" id="tsq:D3A95_11250"/>
<keyword evidence="5" id="KW-0449">Lipoprotein</keyword>
<proteinExistence type="predicted"/>
<evidence type="ECO:0000256" key="4">
    <source>
        <dbReference type="ARBA" id="ARBA00023139"/>
    </source>
</evidence>
<dbReference type="EMBL" id="CP032152">
    <property type="protein sequence ID" value="AXY68756.1"/>
    <property type="molecule type" value="Genomic_DNA"/>
</dbReference>
<keyword evidence="3" id="KW-0472">Membrane</keyword>
<dbReference type="GO" id="GO:0030288">
    <property type="term" value="C:outer membrane-bounded periplasmic space"/>
    <property type="evidence" value="ECO:0007669"/>
    <property type="project" value="InterPro"/>
</dbReference>
<keyword evidence="1" id="KW-1003">Cell membrane</keyword>
<evidence type="ECO:0000313" key="6">
    <source>
        <dbReference type="EMBL" id="AXY68756.1"/>
    </source>
</evidence>
<dbReference type="PANTHER" id="PTHR41164:SF1">
    <property type="entry name" value="CURLI PRODUCTION ASSEMBLY_TRANSPORT COMPONENT CSGG"/>
    <property type="match status" value="1"/>
</dbReference>
<evidence type="ECO:0000256" key="1">
    <source>
        <dbReference type="ARBA" id="ARBA00022475"/>
    </source>
</evidence>
<evidence type="ECO:0000256" key="5">
    <source>
        <dbReference type="ARBA" id="ARBA00023288"/>
    </source>
</evidence>
<evidence type="ECO:0000313" key="7">
    <source>
        <dbReference type="Proteomes" id="UP000261812"/>
    </source>
</evidence>
<dbReference type="PANTHER" id="PTHR41164">
    <property type="entry name" value="CURLI PRODUCTION ASSEMBLY/TRANSPORT COMPONENT CSGG"/>
    <property type="match status" value="1"/>
</dbReference>
<dbReference type="InterPro" id="IPR005534">
    <property type="entry name" value="Curli_assmbl/transp-comp_CsgG"/>
</dbReference>